<accession>A0A2M6WWB1</accession>
<gene>
    <name evidence="2" type="ORF">COT77_03370</name>
</gene>
<dbReference type="EMBL" id="PEZV01000038">
    <property type="protein sequence ID" value="PIT97077.1"/>
    <property type="molecule type" value="Genomic_DNA"/>
</dbReference>
<feature type="transmembrane region" description="Helical" evidence="1">
    <location>
        <begin position="21"/>
        <end position="40"/>
    </location>
</feature>
<evidence type="ECO:0000313" key="2">
    <source>
        <dbReference type="EMBL" id="PIT97077.1"/>
    </source>
</evidence>
<feature type="transmembrane region" description="Helical" evidence="1">
    <location>
        <begin position="60"/>
        <end position="82"/>
    </location>
</feature>
<evidence type="ECO:0000313" key="3">
    <source>
        <dbReference type="Proteomes" id="UP000228596"/>
    </source>
</evidence>
<organism evidence="2 3">
    <name type="scientific">Candidatus Berkelbacteria bacterium CG10_big_fil_rev_8_21_14_0_10_41_12</name>
    <dbReference type="NCBI Taxonomy" id="1974513"/>
    <lineage>
        <taxon>Bacteria</taxon>
        <taxon>Candidatus Berkelbacteria</taxon>
    </lineage>
</organism>
<keyword evidence="1" id="KW-0812">Transmembrane</keyword>
<protein>
    <submittedName>
        <fullName evidence="2">Uncharacterized protein</fullName>
    </submittedName>
</protein>
<sequence>MLFCDQAIVCYNWIMGESPKITGAVLAVLGSLVAISGLVISNAVSADTAVVVPANFKFGVMLLIFGLLCMLVSIILLILQYFSR</sequence>
<keyword evidence="1" id="KW-0472">Membrane</keyword>
<proteinExistence type="predicted"/>
<dbReference type="Proteomes" id="UP000228596">
    <property type="component" value="Unassembled WGS sequence"/>
</dbReference>
<keyword evidence="1" id="KW-1133">Transmembrane helix</keyword>
<comment type="caution">
    <text evidence="2">The sequence shown here is derived from an EMBL/GenBank/DDBJ whole genome shotgun (WGS) entry which is preliminary data.</text>
</comment>
<evidence type="ECO:0000256" key="1">
    <source>
        <dbReference type="SAM" id="Phobius"/>
    </source>
</evidence>
<dbReference type="AlphaFoldDB" id="A0A2M6WWB1"/>
<reference evidence="3" key="1">
    <citation type="submission" date="2017-09" db="EMBL/GenBank/DDBJ databases">
        <title>Depth-based differentiation of microbial function through sediment-hosted aquifers and enrichment of novel symbionts in the deep terrestrial subsurface.</title>
        <authorList>
            <person name="Probst A.J."/>
            <person name="Ladd B."/>
            <person name="Jarett J.K."/>
            <person name="Geller-Mcgrath D.E."/>
            <person name="Sieber C.M.K."/>
            <person name="Emerson J.B."/>
            <person name="Anantharaman K."/>
            <person name="Thomas B.C."/>
            <person name="Malmstrom R."/>
            <person name="Stieglmeier M."/>
            <person name="Klingl A."/>
            <person name="Woyke T."/>
            <person name="Ryan C.M."/>
            <person name="Banfield J.F."/>
        </authorList>
    </citation>
    <scope>NUCLEOTIDE SEQUENCE [LARGE SCALE GENOMIC DNA]</scope>
</reference>
<name>A0A2M6WWB1_9BACT</name>